<dbReference type="Gene3D" id="3.40.50.150">
    <property type="entry name" value="Vaccinia Virus protein VP39"/>
    <property type="match status" value="1"/>
</dbReference>
<dbReference type="Pfam" id="PF05175">
    <property type="entry name" value="MTS"/>
    <property type="match status" value="1"/>
</dbReference>
<dbReference type="PANTHER" id="PTHR45875">
    <property type="entry name" value="METHYLTRANSFERASE N6AMT1"/>
    <property type="match status" value="1"/>
</dbReference>
<name>A0A1G2G155_9BACT</name>
<keyword evidence="1" id="KW-0489">Methyltransferase</keyword>
<evidence type="ECO:0000256" key="3">
    <source>
        <dbReference type="ARBA" id="ARBA00022691"/>
    </source>
</evidence>
<accession>A0A1G2G155</accession>
<dbReference type="GO" id="GO:0035657">
    <property type="term" value="C:eRF1 methyltransferase complex"/>
    <property type="evidence" value="ECO:0007669"/>
    <property type="project" value="TreeGrafter"/>
</dbReference>
<reference evidence="5 6" key="1">
    <citation type="journal article" date="2016" name="Nat. Commun.">
        <title>Thousands of microbial genomes shed light on interconnected biogeochemical processes in an aquifer system.</title>
        <authorList>
            <person name="Anantharaman K."/>
            <person name="Brown C.T."/>
            <person name="Hug L.A."/>
            <person name="Sharon I."/>
            <person name="Castelle C.J."/>
            <person name="Probst A.J."/>
            <person name="Thomas B.C."/>
            <person name="Singh A."/>
            <person name="Wilkins M.J."/>
            <person name="Karaoz U."/>
            <person name="Brodie E.L."/>
            <person name="Williams K.H."/>
            <person name="Hubbard S.S."/>
            <person name="Banfield J.F."/>
        </authorList>
    </citation>
    <scope>NUCLEOTIDE SEQUENCE [LARGE SCALE GENOMIC DNA]</scope>
</reference>
<dbReference type="CDD" id="cd02440">
    <property type="entry name" value="AdoMet_MTases"/>
    <property type="match status" value="1"/>
</dbReference>
<dbReference type="EMBL" id="MHNK01000010">
    <property type="protein sequence ID" value="OGZ43837.1"/>
    <property type="molecule type" value="Genomic_DNA"/>
</dbReference>
<sequence length="232" mass="25741">MYNILIGAKHERFIPRSGLILGEALIRNKLTSKHGLDIGTGESGILAHCLIAAGVQTVTAVDIKASALHYAKSMDLRAGSITWIESNIFAKLTVDVLYDIIVSNPPQMPMRTPGELHDYGGEDGREIILKIIEGCSSFLTTNGQLYILCFDFLGVDTPYNTRPSLIAIAESMGFNSIIISRNQRRVRNHGKTKENIAWIKEVYPGYVFRELDDGTLIHDVFVLQLKRVSLVP</sequence>
<proteinExistence type="predicted"/>
<organism evidence="5 6">
    <name type="scientific">Candidatus Ryanbacteria bacterium RIFCSPHIGHO2_01_FULL_45_22</name>
    <dbReference type="NCBI Taxonomy" id="1802114"/>
    <lineage>
        <taxon>Bacteria</taxon>
        <taxon>Candidatus Ryaniibacteriota</taxon>
    </lineage>
</organism>
<keyword evidence="3" id="KW-0949">S-adenosyl-L-methionine</keyword>
<dbReference type="PANTHER" id="PTHR45875:SF1">
    <property type="entry name" value="METHYLTRANSFERASE N6AMT1"/>
    <property type="match status" value="1"/>
</dbReference>
<evidence type="ECO:0000313" key="5">
    <source>
        <dbReference type="EMBL" id="OGZ43837.1"/>
    </source>
</evidence>
<comment type="caution">
    <text evidence="5">The sequence shown here is derived from an EMBL/GenBank/DDBJ whole genome shotgun (WGS) entry which is preliminary data.</text>
</comment>
<evidence type="ECO:0000256" key="2">
    <source>
        <dbReference type="ARBA" id="ARBA00022679"/>
    </source>
</evidence>
<dbReference type="GO" id="GO:0008757">
    <property type="term" value="F:S-adenosylmethionine-dependent methyltransferase activity"/>
    <property type="evidence" value="ECO:0007669"/>
    <property type="project" value="TreeGrafter"/>
</dbReference>
<evidence type="ECO:0000256" key="1">
    <source>
        <dbReference type="ARBA" id="ARBA00022603"/>
    </source>
</evidence>
<dbReference type="AlphaFoldDB" id="A0A1G2G155"/>
<feature type="domain" description="Methyltransferase small" evidence="4">
    <location>
        <begin position="28"/>
        <end position="155"/>
    </location>
</feature>
<dbReference type="InterPro" id="IPR029063">
    <property type="entry name" value="SAM-dependent_MTases_sf"/>
</dbReference>
<dbReference type="InterPro" id="IPR052190">
    <property type="entry name" value="Euk-Arch_PrmC-MTase"/>
</dbReference>
<dbReference type="Proteomes" id="UP000177480">
    <property type="component" value="Unassembled WGS sequence"/>
</dbReference>
<evidence type="ECO:0000313" key="6">
    <source>
        <dbReference type="Proteomes" id="UP000177480"/>
    </source>
</evidence>
<dbReference type="STRING" id="1802114.A2719_02625"/>
<protein>
    <recommendedName>
        <fullName evidence="4">Methyltransferase small domain-containing protein</fullName>
    </recommendedName>
</protein>
<gene>
    <name evidence="5" type="ORF">A2719_02625</name>
</gene>
<dbReference type="InterPro" id="IPR007848">
    <property type="entry name" value="Small_mtfrase_dom"/>
</dbReference>
<evidence type="ECO:0000259" key="4">
    <source>
        <dbReference type="Pfam" id="PF05175"/>
    </source>
</evidence>
<keyword evidence="2" id="KW-0808">Transferase</keyword>
<dbReference type="SUPFAM" id="SSF53335">
    <property type="entry name" value="S-adenosyl-L-methionine-dependent methyltransferases"/>
    <property type="match status" value="1"/>
</dbReference>
<dbReference type="GO" id="GO:0032259">
    <property type="term" value="P:methylation"/>
    <property type="evidence" value="ECO:0007669"/>
    <property type="project" value="UniProtKB-KW"/>
</dbReference>
<dbReference type="GO" id="GO:0008276">
    <property type="term" value="F:protein methyltransferase activity"/>
    <property type="evidence" value="ECO:0007669"/>
    <property type="project" value="TreeGrafter"/>
</dbReference>